<name>A0A4Q9MQ17_9APHY</name>
<dbReference type="AlphaFoldDB" id="A0A4Q9MQ17"/>
<evidence type="ECO:0000256" key="2">
    <source>
        <dbReference type="ARBA" id="ARBA00022692"/>
    </source>
</evidence>
<dbReference type="InterPro" id="IPR012919">
    <property type="entry name" value="SUN_dom"/>
</dbReference>
<dbReference type="PANTHER" id="PTHR12911:SF8">
    <property type="entry name" value="KLAROID PROTEIN-RELATED"/>
    <property type="match status" value="1"/>
</dbReference>
<dbReference type="EMBL" id="ML143423">
    <property type="protein sequence ID" value="TBU28226.1"/>
    <property type="molecule type" value="Genomic_DNA"/>
</dbReference>
<dbReference type="OrthoDB" id="342281at2759"/>
<protein>
    <recommendedName>
        <fullName evidence="5">SUN domain-containing protein</fullName>
    </recommendedName>
</protein>
<organism evidence="6">
    <name type="scientific">Dichomitus squalens</name>
    <dbReference type="NCBI Taxonomy" id="114155"/>
    <lineage>
        <taxon>Eukaryota</taxon>
        <taxon>Fungi</taxon>
        <taxon>Dikarya</taxon>
        <taxon>Basidiomycota</taxon>
        <taxon>Agaricomycotina</taxon>
        <taxon>Agaricomycetes</taxon>
        <taxon>Polyporales</taxon>
        <taxon>Polyporaceae</taxon>
        <taxon>Dichomitus</taxon>
    </lineage>
</organism>
<dbReference type="GO" id="GO:0043495">
    <property type="term" value="F:protein-membrane adaptor activity"/>
    <property type="evidence" value="ECO:0007669"/>
    <property type="project" value="TreeGrafter"/>
</dbReference>
<evidence type="ECO:0000313" key="6">
    <source>
        <dbReference type="EMBL" id="TBU28226.1"/>
    </source>
</evidence>
<keyword evidence="2" id="KW-0812">Transmembrane</keyword>
<dbReference type="PROSITE" id="PS51469">
    <property type="entry name" value="SUN"/>
    <property type="match status" value="1"/>
</dbReference>
<keyword evidence="4" id="KW-0472">Membrane</keyword>
<dbReference type="Gene3D" id="2.60.120.260">
    <property type="entry name" value="Galactose-binding domain-like"/>
    <property type="match status" value="1"/>
</dbReference>
<evidence type="ECO:0000259" key="5">
    <source>
        <dbReference type="PROSITE" id="PS51469"/>
    </source>
</evidence>
<feature type="domain" description="SUN" evidence="5">
    <location>
        <begin position="3"/>
        <end position="199"/>
    </location>
</feature>
<dbReference type="Proteomes" id="UP000292957">
    <property type="component" value="Unassembled WGS sequence"/>
</dbReference>
<dbReference type="GO" id="GO:0034993">
    <property type="term" value="C:meiotic nuclear membrane microtubule tethering complex"/>
    <property type="evidence" value="ECO:0007669"/>
    <property type="project" value="TreeGrafter"/>
</dbReference>
<proteinExistence type="predicted"/>
<keyword evidence="3" id="KW-1133">Transmembrane helix</keyword>
<accession>A0A4Q9MQ17</accession>
<evidence type="ECO:0000256" key="4">
    <source>
        <dbReference type="ARBA" id="ARBA00023136"/>
    </source>
</evidence>
<evidence type="ECO:0000256" key="3">
    <source>
        <dbReference type="ARBA" id="ARBA00022989"/>
    </source>
</evidence>
<dbReference type="InterPro" id="IPR045119">
    <property type="entry name" value="SUN1-5"/>
</dbReference>
<reference evidence="6" key="1">
    <citation type="submission" date="2019-01" db="EMBL/GenBank/DDBJ databases">
        <title>Draft genome sequences of three monokaryotic isolates of the white-rot basidiomycete fungus Dichomitus squalens.</title>
        <authorList>
            <consortium name="DOE Joint Genome Institute"/>
            <person name="Lopez S.C."/>
            <person name="Andreopoulos B."/>
            <person name="Pangilinan J."/>
            <person name="Lipzen A."/>
            <person name="Riley R."/>
            <person name="Ahrendt S."/>
            <person name="Ng V."/>
            <person name="Barry K."/>
            <person name="Daum C."/>
            <person name="Grigoriev I.V."/>
            <person name="Hilden K.S."/>
            <person name="Makela M.R."/>
            <person name="de Vries R.P."/>
        </authorList>
    </citation>
    <scope>NUCLEOTIDE SEQUENCE [LARGE SCALE GENOMIC DNA]</scope>
    <source>
        <strain evidence="6">OM18370.1</strain>
    </source>
</reference>
<dbReference type="Pfam" id="PF07738">
    <property type="entry name" value="Sad1_UNC"/>
    <property type="match status" value="2"/>
</dbReference>
<comment type="subcellular location">
    <subcellularLocation>
        <location evidence="1">Membrane</location>
    </subcellularLocation>
</comment>
<evidence type="ECO:0000256" key="1">
    <source>
        <dbReference type="ARBA" id="ARBA00004370"/>
    </source>
</evidence>
<sequence>MVPSHRVVSQVLPDYALKANGGRVLMSLTSVSGGLFASRDDDPALAIDDDVHAGRCWRSRALPSQLGIRLSRILRPSHVSIEHAPAEVVMDVGQAPKNLTLWGLVDGMTNVALFQGLLRSYPMDHPARRAPEIAKSFLWAPLTSFSYDIYSEHVVQTFPIALLFIDSGMSFGIVVLEILDNWGGDATCLYRVRVHGTEV</sequence>
<gene>
    <name evidence="6" type="ORF">BD311DRAFT_663717</name>
</gene>
<dbReference type="PANTHER" id="PTHR12911">
    <property type="entry name" value="SAD1/UNC-84-LIKE PROTEIN-RELATED"/>
    <property type="match status" value="1"/>
</dbReference>